<feature type="transmembrane region" description="Helical" evidence="7">
    <location>
        <begin position="6"/>
        <end position="25"/>
    </location>
</feature>
<organism evidence="9 10">
    <name type="scientific">Marinobacterium aestuariivivens</name>
    <dbReference type="NCBI Taxonomy" id="1698799"/>
    <lineage>
        <taxon>Bacteria</taxon>
        <taxon>Pseudomonadati</taxon>
        <taxon>Pseudomonadota</taxon>
        <taxon>Gammaproteobacteria</taxon>
        <taxon>Oceanospirillales</taxon>
        <taxon>Oceanospirillaceae</taxon>
        <taxon>Marinobacterium</taxon>
    </lineage>
</organism>
<dbReference type="Pfam" id="PF03176">
    <property type="entry name" value="MMPL"/>
    <property type="match status" value="1"/>
</dbReference>
<name>A0ABW1ZT99_9GAMM</name>
<dbReference type="RefSeq" id="WP_379907526.1">
    <property type="nucleotide sequence ID" value="NZ_JBHSWE010000001.1"/>
</dbReference>
<protein>
    <submittedName>
        <fullName evidence="9">MMPL family transporter</fullName>
    </submittedName>
</protein>
<evidence type="ECO:0000256" key="5">
    <source>
        <dbReference type="ARBA" id="ARBA00022989"/>
    </source>
</evidence>
<keyword evidence="3" id="KW-1003">Cell membrane</keyword>
<feature type="domain" description="SSD" evidence="8">
    <location>
        <begin position="1"/>
        <end position="103"/>
    </location>
</feature>
<comment type="similarity">
    <text evidence="2">Belongs to the resistance-nodulation-cell division (RND) (TC 2.A.6) family. MmpL subfamily.</text>
</comment>
<sequence>MNIAASVVFSLTLGIIVDDTTHFLVKYREARQDRSLDAEQAIRYTFAAVGSALLSTSIVLAIGFLALVQSEFSVNSTSGLLVAMTITVAIVLDLLFLPTVLIKADRWLLPKAARTTITAG</sequence>
<dbReference type="SUPFAM" id="SSF82866">
    <property type="entry name" value="Multidrug efflux transporter AcrB transmembrane domain"/>
    <property type="match status" value="1"/>
</dbReference>
<dbReference type="Gene3D" id="1.20.1640.10">
    <property type="entry name" value="Multidrug efflux transporter AcrB transmembrane domain"/>
    <property type="match status" value="1"/>
</dbReference>
<keyword evidence="4 7" id="KW-0812">Transmembrane</keyword>
<dbReference type="InterPro" id="IPR000731">
    <property type="entry name" value="SSD"/>
</dbReference>
<dbReference type="InterPro" id="IPR004869">
    <property type="entry name" value="MMPL_dom"/>
</dbReference>
<reference evidence="10" key="1">
    <citation type="journal article" date="2019" name="Int. J. Syst. Evol. Microbiol.">
        <title>The Global Catalogue of Microorganisms (GCM) 10K type strain sequencing project: providing services to taxonomists for standard genome sequencing and annotation.</title>
        <authorList>
            <consortium name="The Broad Institute Genomics Platform"/>
            <consortium name="The Broad Institute Genome Sequencing Center for Infectious Disease"/>
            <person name="Wu L."/>
            <person name="Ma J."/>
        </authorList>
    </citation>
    <scope>NUCLEOTIDE SEQUENCE [LARGE SCALE GENOMIC DNA]</scope>
    <source>
        <strain evidence="10">NBRC 111756</strain>
    </source>
</reference>
<feature type="transmembrane region" description="Helical" evidence="7">
    <location>
        <begin position="46"/>
        <end position="68"/>
    </location>
</feature>
<dbReference type="PROSITE" id="PS50156">
    <property type="entry name" value="SSD"/>
    <property type="match status" value="1"/>
</dbReference>
<keyword evidence="10" id="KW-1185">Reference proteome</keyword>
<comment type="subcellular location">
    <subcellularLocation>
        <location evidence="1">Cell membrane</location>
        <topology evidence="1">Multi-pass membrane protein</topology>
    </subcellularLocation>
</comment>
<evidence type="ECO:0000256" key="7">
    <source>
        <dbReference type="SAM" id="Phobius"/>
    </source>
</evidence>
<dbReference type="PANTHER" id="PTHR33406:SF6">
    <property type="entry name" value="MEMBRANE PROTEIN YDGH-RELATED"/>
    <property type="match status" value="1"/>
</dbReference>
<evidence type="ECO:0000256" key="6">
    <source>
        <dbReference type="ARBA" id="ARBA00023136"/>
    </source>
</evidence>
<proteinExistence type="inferred from homology"/>
<accession>A0ABW1ZT99</accession>
<evidence type="ECO:0000313" key="10">
    <source>
        <dbReference type="Proteomes" id="UP001596422"/>
    </source>
</evidence>
<evidence type="ECO:0000256" key="1">
    <source>
        <dbReference type="ARBA" id="ARBA00004651"/>
    </source>
</evidence>
<keyword evidence="5 7" id="KW-1133">Transmembrane helix</keyword>
<dbReference type="InterPro" id="IPR050545">
    <property type="entry name" value="Mycobact_MmpL"/>
</dbReference>
<comment type="caution">
    <text evidence="9">The sequence shown here is derived from an EMBL/GenBank/DDBJ whole genome shotgun (WGS) entry which is preliminary data.</text>
</comment>
<feature type="transmembrane region" description="Helical" evidence="7">
    <location>
        <begin position="80"/>
        <end position="102"/>
    </location>
</feature>
<evidence type="ECO:0000313" key="9">
    <source>
        <dbReference type="EMBL" id="MFC6668976.1"/>
    </source>
</evidence>
<evidence type="ECO:0000256" key="4">
    <source>
        <dbReference type="ARBA" id="ARBA00022692"/>
    </source>
</evidence>
<keyword evidence="6 7" id="KW-0472">Membrane</keyword>
<dbReference type="EMBL" id="JBHSWE010000001">
    <property type="protein sequence ID" value="MFC6668976.1"/>
    <property type="molecule type" value="Genomic_DNA"/>
</dbReference>
<evidence type="ECO:0000256" key="2">
    <source>
        <dbReference type="ARBA" id="ARBA00010157"/>
    </source>
</evidence>
<gene>
    <name evidence="9" type="ORF">ACFQDL_01780</name>
</gene>
<evidence type="ECO:0000256" key="3">
    <source>
        <dbReference type="ARBA" id="ARBA00022475"/>
    </source>
</evidence>
<dbReference type="PANTHER" id="PTHR33406">
    <property type="entry name" value="MEMBRANE PROTEIN MJ1562-RELATED"/>
    <property type="match status" value="1"/>
</dbReference>
<evidence type="ECO:0000259" key="8">
    <source>
        <dbReference type="PROSITE" id="PS50156"/>
    </source>
</evidence>
<dbReference type="Proteomes" id="UP001596422">
    <property type="component" value="Unassembled WGS sequence"/>
</dbReference>